<evidence type="ECO:0000313" key="3">
    <source>
        <dbReference type="Proteomes" id="UP000011863"/>
    </source>
</evidence>
<dbReference type="Proteomes" id="UP000011863">
    <property type="component" value="Chromosome"/>
</dbReference>
<dbReference type="AlphaFoldDB" id="A0A6C7EBL5"/>
<accession>A0A6C7EBL5</accession>
<feature type="compositionally biased region" description="Basic residues" evidence="1">
    <location>
        <begin position="203"/>
        <end position="214"/>
    </location>
</feature>
<proteinExistence type="predicted"/>
<evidence type="ECO:0008006" key="4">
    <source>
        <dbReference type="Google" id="ProtNLM"/>
    </source>
</evidence>
<feature type="compositionally biased region" description="Low complexity" evidence="1">
    <location>
        <begin position="158"/>
        <end position="176"/>
    </location>
</feature>
<dbReference type="KEGG" id="aym:YM304_10920"/>
<gene>
    <name evidence="2" type="ORF">YM304_10920</name>
</gene>
<sequence>MLMGRVASNPRIQLDLVANVERLLADERRLPYDQFERRLRNFERSADGERARRDAEAVRERRDASMRLRPDGSWRLTATFGSLDGAEVNEVFAHFIDAEWKSDLAASGDAPLSRCEAQRRADAVLAMARAAARAPGRGKAPLPTLDVCGRSSRRSGRGRVAPPATGSSPTPTATQSVEPWLAPLSSPTCSTPARSAARSTPRPLHHRRRGGRRG</sequence>
<evidence type="ECO:0000313" key="2">
    <source>
        <dbReference type="EMBL" id="BAN01406.1"/>
    </source>
</evidence>
<protein>
    <recommendedName>
        <fullName evidence="4">DUF222 domain-containing protein</fullName>
    </recommendedName>
</protein>
<organism evidence="2 3">
    <name type="scientific">Ilumatobacter coccineus (strain NBRC 103263 / KCTC 29153 / YM16-304)</name>
    <dbReference type="NCBI Taxonomy" id="1313172"/>
    <lineage>
        <taxon>Bacteria</taxon>
        <taxon>Bacillati</taxon>
        <taxon>Actinomycetota</taxon>
        <taxon>Acidimicrobiia</taxon>
        <taxon>Acidimicrobiales</taxon>
        <taxon>Ilumatobacteraceae</taxon>
        <taxon>Ilumatobacter</taxon>
    </lineage>
</organism>
<feature type="region of interest" description="Disordered" evidence="1">
    <location>
        <begin position="133"/>
        <end position="214"/>
    </location>
</feature>
<reference evidence="2 3" key="1">
    <citation type="journal article" date="2013" name="Int. J. Syst. Evol. Microbiol.">
        <title>Ilumatobacter nonamiense sp. nov. and Ilumatobacter coccineum sp. nov., isolated from seashore sand.</title>
        <authorList>
            <person name="Matsumoto A."/>
            <person name="Kasai H."/>
            <person name="Matsuo Y."/>
            <person name="Shizuri Y."/>
            <person name="Ichikawa N."/>
            <person name="Fujita N."/>
            <person name="Omura S."/>
            <person name="Takahashi Y."/>
        </authorList>
    </citation>
    <scope>NUCLEOTIDE SEQUENCE [LARGE SCALE GENOMIC DNA]</scope>
    <source>
        <strain evidence="3">NBRC 103263 / KCTC 29153 / YM16-304</strain>
    </source>
</reference>
<dbReference type="EMBL" id="AP012057">
    <property type="protein sequence ID" value="BAN01406.1"/>
    <property type="molecule type" value="Genomic_DNA"/>
</dbReference>
<evidence type="ECO:0000256" key="1">
    <source>
        <dbReference type="SAM" id="MobiDB-lite"/>
    </source>
</evidence>
<keyword evidence="3" id="KW-1185">Reference proteome</keyword>
<name>A0A6C7EBL5_ILUCY</name>